<evidence type="ECO:0000256" key="1">
    <source>
        <dbReference type="SAM" id="Coils"/>
    </source>
</evidence>
<protein>
    <recommendedName>
        <fullName evidence="4">Prophage Lp2 protein 16</fullName>
    </recommendedName>
</protein>
<gene>
    <name evidence="2" type="ORF">LPJSA22_02252</name>
</gene>
<comment type="caution">
    <text evidence="2">The sequence shown here is derived from an EMBL/GenBank/DDBJ whole genome shotgun (WGS) entry which is preliminary data.</text>
</comment>
<name>A0A1E3KTQ2_LACPN</name>
<dbReference type="RefSeq" id="WP_069302544.1">
    <property type="nucleotide sequence ID" value="NZ_CP152072.1"/>
</dbReference>
<feature type="coiled-coil region" evidence="1">
    <location>
        <begin position="4"/>
        <end position="59"/>
    </location>
</feature>
<organism evidence="2 3">
    <name type="scientific">Lactiplantibacillus plantarum</name>
    <name type="common">Lactobacillus plantarum</name>
    <dbReference type="NCBI Taxonomy" id="1590"/>
    <lineage>
        <taxon>Bacteria</taxon>
        <taxon>Bacillati</taxon>
        <taxon>Bacillota</taxon>
        <taxon>Bacilli</taxon>
        <taxon>Lactobacillales</taxon>
        <taxon>Lactobacillaceae</taxon>
        <taxon>Lactiplantibacillus</taxon>
    </lineage>
</organism>
<dbReference type="EMBL" id="MCOL01000001">
    <property type="protein sequence ID" value="ODO62245.1"/>
    <property type="molecule type" value="Genomic_DNA"/>
</dbReference>
<evidence type="ECO:0000313" key="3">
    <source>
        <dbReference type="Proteomes" id="UP000094892"/>
    </source>
</evidence>
<evidence type="ECO:0008006" key="4">
    <source>
        <dbReference type="Google" id="ProtNLM"/>
    </source>
</evidence>
<dbReference type="Proteomes" id="UP000094892">
    <property type="component" value="Unassembled WGS sequence"/>
</dbReference>
<evidence type="ECO:0000313" key="2">
    <source>
        <dbReference type="EMBL" id="ODO62245.1"/>
    </source>
</evidence>
<proteinExistence type="predicted"/>
<sequence>MIKKETVGMTLDEMEAKLEQATRDKKAFKKAMLKPQMEVDKYRKTIKTVDDQIDQLQELQRMAMGDQEQVDTEFFRFKMGTVNPSTSRNWNLERDKDATPKELTAVFERFDDTLIKTSRSVNETEIKNRLASGELYVTPDGKIMDSNLKALPGYSGSLKKPKISVKAKED</sequence>
<accession>A0A1E3KTQ2</accession>
<reference evidence="2 3" key="1">
    <citation type="submission" date="2016-08" db="EMBL/GenBank/DDBJ databases">
        <title>Genome sequencing of Lactobacillus plantarum JSA22, isolated from fermented soybean paste.</title>
        <authorList>
            <person name="Choi H.S."/>
        </authorList>
    </citation>
    <scope>NUCLEOTIDE SEQUENCE [LARGE SCALE GENOMIC DNA]</scope>
    <source>
        <strain evidence="2 3">JSA22</strain>
    </source>
</reference>
<dbReference type="AlphaFoldDB" id="A0A1E3KTQ2"/>
<keyword evidence="1" id="KW-0175">Coiled coil</keyword>
<dbReference type="PATRIC" id="fig|1590.306.peg.2256"/>